<accession>A0A5N5UCF9</accession>
<dbReference type="EMBL" id="QJOW01000003">
    <property type="protein sequence ID" value="KAB7515310.1"/>
    <property type="molecule type" value="Genomic_DNA"/>
</dbReference>
<evidence type="ECO:0000313" key="4">
    <source>
        <dbReference type="EMBL" id="KAB7517648.1"/>
    </source>
</evidence>
<evidence type="ECO:0000313" key="6">
    <source>
        <dbReference type="Proteomes" id="UP000326302"/>
    </source>
</evidence>
<sequence length="195" mass="22834">MSEGPERPTFDDEYLDDVANRLVYNYDLERGERAGGQRFELYGRLRIQSRKQFLHESINYANQNVNEHLFATRRESVSMDDIESAIELGHELAETGDWITVDETHRSTDFTFVFVVPEVSESVREFVHQYRDRTLLRYGYNGHYEVNLVVVAPEVESYVASEEADVWRAFAPWADSDPDPEPRLIERIRGLLKRE</sequence>
<dbReference type="EMBL" id="QKKZ01000001">
    <property type="protein sequence ID" value="KAB7516364.1"/>
    <property type="molecule type" value="Genomic_DNA"/>
</dbReference>
<dbReference type="OrthoDB" id="210068at2157"/>
<name>A0A5N5UGP3_9EURY</name>
<gene>
    <name evidence="3" type="ORF">DM867_04365</name>
    <name evidence="2" type="ORF">DMP03_08745</name>
    <name evidence="4" type="ORF">DP108_08755</name>
</gene>
<dbReference type="Proteomes" id="UP000326207">
    <property type="component" value="Unassembled WGS sequence"/>
</dbReference>
<keyword evidence="7" id="KW-1185">Reference proteome</keyword>
<evidence type="ECO:0000313" key="7">
    <source>
        <dbReference type="Proteomes" id="UP000326865"/>
    </source>
</evidence>
<feature type="domain" description="DUF8052" evidence="1">
    <location>
        <begin position="12"/>
        <end position="171"/>
    </location>
</feature>
<dbReference type="RefSeq" id="WP_152120310.1">
    <property type="nucleotide sequence ID" value="NZ_QJOW01000003.1"/>
</dbReference>
<dbReference type="EMBL" id="QMDY01000004">
    <property type="protein sequence ID" value="KAB7517648.1"/>
    <property type="molecule type" value="Genomic_DNA"/>
</dbReference>
<dbReference type="AlphaFoldDB" id="A0A5N5UGP3"/>
<evidence type="ECO:0000313" key="3">
    <source>
        <dbReference type="EMBL" id="KAB7516364.1"/>
    </source>
</evidence>
<evidence type="ECO:0000259" key="1">
    <source>
        <dbReference type="Pfam" id="PF26226"/>
    </source>
</evidence>
<organism evidence="4 5">
    <name type="scientific">Halosegnis rubeus</name>
    <dbReference type="NCBI Taxonomy" id="2212850"/>
    <lineage>
        <taxon>Archaea</taxon>
        <taxon>Methanobacteriati</taxon>
        <taxon>Methanobacteriota</taxon>
        <taxon>Stenosarchaea group</taxon>
        <taxon>Halobacteria</taxon>
        <taxon>Halobacteriales</taxon>
        <taxon>Natronomonadaceae</taxon>
        <taxon>Halosegnis</taxon>
    </lineage>
</organism>
<accession>A0A5N5U9H7</accession>
<dbReference type="Pfam" id="PF26226">
    <property type="entry name" value="DUF8052"/>
    <property type="match status" value="1"/>
</dbReference>
<protein>
    <recommendedName>
        <fullName evidence="1">DUF8052 domain-containing protein</fullName>
    </recommendedName>
</protein>
<evidence type="ECO:0000313" key="5">
    <source>
        <dbReference type="Proteomes" id="UP000326207"/>
    </source>
</evidence>
<dbReference type="InterPro" id="IPR058365">
    <property type="entry name" value="DUF8052"/>
</dbReference>
<proteinExistence type="predicted"/>
<comment type="caution">
    <text evidence="4">The sequence shown here is derived from an EMBL/GenBank/DDBJ whole genome shotgun (WGS) entry which is preliminary data.</text>
</comment>
<accession>A0A5N5UGP3</accession>
<dbReference type="Proteomes" id="UP000326865">
    <property type="component" value="Unassembled WGS sequence"/>
</dbReference>
<evidence type="ECO:0000313" key="2">
    <source>
        <dbReference type="EMBL" id="KAB7515310.1"/>
    </source>
</evidence>
<dbReference type="Proteomes" id="UP000326302">
    <property type="component" value="Unassembled WGS sequence"/>
</dbReference>
<reference evidence="5 6" key="1">
    <citation type="submission" date="2019-10" db="EMBL/GenBank/DDBJ databases">
        <title>Unraveling microbial dark matter from salterns through culturing: the case of the genus Halosegnis.</title>
        <authorList>
            <person name="Duran-Viseras A."/>
            <person name="Andrei A.-S."/>
            <person name="Vera-Gargallo B."/>
            <person name="Ghai R."/>
            <person name="Sanchez-Porro C."/>
            <person name="Ventosa A."/>
        </authorList>
    </citation>
    <scope>NUCLEOTIDE SEQUENCE [LARGE SCALE GENOMIC DNA]</scope>
    <source>
        <strain evidence="2 6">F17-44</strain>
        <strain evidence="3 7">F18-79</strain>
        <strain evidence="4 5">F19-13</strain>
    </source>
</reference>